<evidence type="ECO:0000256" key="1">
    <source>
        <dbReference type="SAM" id="Phobius"/>
    </source>
</evidence>
<keyword evidence="1" id="KW-0812">Transmembrane</keyword>
<sequence length="99" mass="11722">MKKWLLQFVQLAKQALIRHPVELLLVAICGAIPIFAPEPKAMMERYADFLLWAPMAFMLVNLTHGNKYYRLSILFLSRLECWRHWLILTISYKVRVSVF</sequence>
<accession>A0A336N5Q3</accession>
<protein>
    <submittedName>
        <fullName evidence="2">Uncharacterized protein</fullName>
    </submittedName>
</protein>
<name>A0A336N5Q3_AGGAP</name>
<gene>
    <name evidence="2" type="ORF">NCTC5908_00227</name>
</gene>
<feature type="transmembrane region" description="Helical" evidence="1">
    <location>
        <begin position="21"/>
        <end position="37"/>
    </location>
</feature>
<evidence type="ECO:0000313" key="2">
    <source>
        <dbReference type="EMBL" id="SSY93168.1"/>
    </source>
</evidence>
<evidence type="ECO:0000313" key="3">
    <source>
        <dbReference type="Proteomes" id="UP000253728"/>
    </source>
</evidence>
<keyword evidence="1" id="KW-1133">Transmembrane helix</keyword>
<organism evidence="2 3">
    <name type="scientific">Aggregatibacter aphrophilus</name>
    <name type="common">Haemophilus aphrophilus</name>
    <dbReference type="NCBI Taxonomy" id="732"/>
    <lineage>
        <taxon>Bacteria</taxon>
        <taxon>Pseudomonadati</taxon>
        <taxon>Pseudomonadota</taxon>
        <taxon>Gammaproteobacteria</taxon>
        <taxon>Pasteurellales</taxon>
        <taxon>Pasteurellaceae</taxon>
        <taxon>Aggregatibacter</taxon>
    </lineage>
</organism>
<dbReference type="AlphaFoldDB" id="A0A336N5Q3"/>
<dbReference type="Proteomes" id="UP000253728">
    <property type="component" value="Unassembled WGS sequence"/>
</dbReference>
<keyword evidence="1" id="KW-0472">Membrane</keyword>
<reference evidence="2 3" key="1">
    <citation type="submission" date="2018-06" db="EMBL/GenBank/DDBJ databases">
        <authorList>
            <consortium name="Pathogen Informatics"/>
            <person name="Doyle S."/>
        </authorList>
    </citation>
    <scope>NUCLEOTIDE SEQUENCE [LARGE SCALE GENOMIC DNA]</scope>
    <source>
        <strain evidence="2 3">NCTC5908</strain>
    </source>
</reference>
<dbReference type="EMBL" id="UFSP01000001">
    <property type="protein sequence ID" value="SSY93168.1"/>
    <property type="molecule type" value="Genomic_DNA"/>
</dbReference>
<proteinExistence type="predicted"/>